<evidence type="ECO:0000256" key="9">
    <source>
        <dbReference type="ARBA" id="ARBA00022912"/>
    </source>
</evidence>
<dbReference type="Pfam" id="PF00149">
    <property type="entry name" value="Metallophos"/>
    <property type="match status" value="1"/>
</dbReference>
<reference evidence="16 17" key="1">
    <citation type="journal article" date="2018" name="MBio">
        <title>Comparative Genomics Reveals the Core Gene Toolbox for the Fungus-Insect Symbiosis.</title>
        <authorList>
            <person name="Wang Y."/>
            <person name="Stata M."/>
            <person name="Wang W."/>
            <person name="Stajich J.E."/>
            <person name="White M.M."/>
            <person name="Moncalvo J.M."/>
        </authorList>
    </citation>
    <scope>NUCLEOTIDE SEQUENCE [LARGE SCALE GENOMIC DNA]</scope>
    <source>
        <strain evidence="16 17">SWE-8-4</strain>
    </source>
</reference>
<evidence type="ECO:0000256" key="6">
    <source>
        <dbReference type="ARBA" id="ARBA00022801"/>
    </source>
</evidence>
<dbReference type="SUPFAM" id="SSF56300">
    <property type="entry name" value="Metallo-dependent phosphatases"/>
    <property type="match status" value="1"/>
</dbReference>
<evidence type="ECO:0000256" key="14">
    <source>
        <dbReference type="SAM" id="MobiDB-lite"/>
    </source>
</evidence>
<evidence type="ECO:0000256" key="3">
    <source>
        <dbReference type="ARBA" id="ARBA00009905"/>
    </source>
</evidence>
<keyword evidence="9" id="KW-0904">Protein phosphatase</keyword>
<evidence type="ECO:0000256" key="7">
    <source>
        <dbReference type="ARBA" id="ARBA00022833"/>
    </source>
</evidence>
<evidence type="ECO:0000256" key="2">
    <source>
        <dbReference type="ARBA" id="ARBA00001965"/>
    </source>
</evidence>
<dbReference type="PRINTS" id="PR00114">
    <property type="entry name" value="STPHPHTASE"/>
</dbReference>
<comment type="caution">
    <text evidence="16">The sequence shown here is derived from an EMBL/GenBank/DDBJ whole genome shotgun (WGS) entry which is preliminary data.</text>
</comment>
<feature type="compositionally biased region" description="Polar residues" evidence="14">
    <location>
        <begin position="457"/>
        <end position="467"/>
    </location>
</feature>
<accession>A0A2T9YHU2</accession>
<dbReference type="SMART" id="SM00156">
    <property type="entry name" value="PP2Ac"/>
    <property type="match status" value="1"/>
</dbReference>
<evidence type="ECO:0000313" key="17">
    <source>
        <dbReference type="Proteomes" id="UP000245383"/>
    </source>
</evidence>
<dbReference type="GO" id="GO:0097720">
    <property type="term" value="P:calcineurin-mediated signaling"/>
    <property type="evidence" value="ECO:0007669"/>
    <property type="project" value="InterPro"/>
</dbReference>
<evidence type="ECO:0000256" key="10">
    <source>
        <dbReference type="ARBA" id="ARBA00023004"/>
    </source>
</evidence>
<dbReference type="GO" id="GO:0046872">
    <property type="term" value="F:metal ion binding"/>
    <property type="evidence" value="ECO:0007669"/>
    <property type="project" value="UniProtKB-KW"/>
</dbReference>
<evidence type="ECO:0000259" key="15">
    <source>
        <dbReference type="PROSITE" id="PS00125"/>
    </source>
</evidence>
<dbReference type="STRING" id="133385.A0A2T9YHU2"/>
<dbReference type="OrthoDB" id="5593063at2759"/>
<dbReference type="InterPro" id="IPR043360">
    <property type="entry name" value="PP2B"/>
</dbReference>
<organism evidence="16 17">
    <name type="scientific">Smittium simulii</name>
    <dbReference type="NCBI Taxonomy" id="133385"/>
    <lineage>
        <taxon>Eukaryota</taxon>
        <taxon>Fungi</taxon>
        <taxon>Fungi incertae sedis</taxon>
        <taxon>Zoopagomycota</taxon>
        <taxon>Kickxellomycotina</taxon>
        <taxon>Harpellomycetes</taxon>
        <taxon>Harpellales</taxon>
        <taxon>Legeriomycetaceae</taxon>
        <taxon>Smittium</taxon>
    </lineage>
</organism>
<keyword evidence="17" id="KW-1185">Reference proteome</keyword>
<keyword evidence="10" id="KW-0408">Iron</keyword>
<keyword evidence="5" id="KW-0479">Metal-binding</keyword>
<feature type="region of interest" description="Disordered" evidence="14">
    <location>
        <begin position="457"/>
        <end position="497"/>
    </location>
</feature>
<dbReference type="GO" id="GO:0033192">
    <property type="term" value="F:calmodulin-dependent protein phosphatase activity"/>
    <property type="evidence" value="ECO:0007669"/>
    <property type="project" value="InterPro"/>
</dbReference>
<name>A0A2T9YHU2_9FUNG</name>
<keyword evidence="7" id="KW-0862">Zinc</keyword>
<evidence type="ECO:0000256" key="5">
    <source>
        <dbReference type="ARBA" id="ARBA00022723"/>
    </source>
</evidence>
<gene>
    <name evidence="16" type="ORF">BB561_004120</name>
</gene>
<dbReference type="PROSITE" id="PS00125">
    <property type="entry name" value="SER_THR_PHOSPHATASE"/>
    <property type="match status" value="1"/>
</dbReference>
<dbReference type="InterPro" id="IPR004843">
    <property type="entry name" value="Calcineurin-like_PHP"/>
</dbReference>
<comment type="catalytic activity">
    <reaction evidence="11">
        <text>O-phospho-L-seryl-[protein] + H2O = L-seryl-[protein] + phosphate</text>
        <dbReference type="Rhea" id="RHEA:20629"/>
        <dbReference type="Rhea" id="RHEA-COMP:9863"/>
        <dbReference type="Rhea" id="RHEA-COMP:11604"/>
        <dbReference type="ChEBI" id="CHEBI:15377"/>
        <dbReference type="ChEBI" id="CHEBI:29999"/>
        <dbReference type="ChEBI" id="CHEBI:43474"/>
        <dbReference type="ChEBI" id="CHEBI:83421"/>
        <dbReference type="EC" id="3.1.3.16"/>
    </reaction>
</comment>
<feature type="domain" description="Serine/threonine specific protein phosphatases" evidence="15">
    <location>
        <begin position="163"/>
        <end position="168"/>
    </location>
</feature>
<comment type="subunit">
    <text evidence="4">Composed of two components (A and B), the A component is the catalytic subunit and the B component confers calcium sensitivity.</text>
</comment>
<evidence type="ECO:0000256" key="4">
    <source>
        <dbReference type="ARBA" id="ARBA00011112"/>
    </source>
</evidence>
<evidence type="ECO:0000256" key="8">
    <source>
        <dbReference type="ARBA" id="ARBA00022860"/>
    </source>
</evidence>
<dbReference type="EC" id="3.1.3.16" evidence="13"/>
<dbReference type="Gene3D" id="3.60.21.10">
    <property type="match status" value="1"/>
</dbReference>
<keyword evidence="8" id="KW-0112">Calmodulin-binding</keyword>
<dbReference type="CDD" id="cd07416">
    <property type="entry name" value="MPP_PP2B"/>
    <property type="match status" value="1"/>
</dbReference>
<keyword evidence="6 13" id="KW-0378">Hydrolase</keyword>
<evidence type="ECO:0000256" key="13">
    <source>
        <dbReference type="RuleBase" id="RU004273"/>
    </source>
</evidence>
<dbReference type="InterPro" id="IPR029052">
    <property type="entry name" value="Metallo-depent_PP-like"/>
</dbReference>
<comment type="cofactor">
    <cofactor evidence="2">
        <name>Fe(3+)</name>
        <dbReference type="ChEBI" id="CHEBI:29034"/>
    </cofactor>
</comment>
<comment type="catalytic activity">
    <reaction evidence="12 13">
        <text>O-phospho-L-threonyl-[protein] + H2O = L-threonyl-[protein] + phosphate</text>
        <dbReference type="Rhea" id="RHEA:47004"/>
        <dbReference type="Rhea" id="RHEA-COMP:11060"/>
        <dbReference type="Rhea" id="RHEA-COMP:11605"/>
        <dbReference type="ChEBI" id="CHEBI:15377"/>
        <dbReference type="ChEBI" id="CHEBI:30013"/>
        <dbReference type="ChEBI" id="CHEBI:43474"/>
        <dbReference type="ChEBI" id="CHEBI:61977"/>
        <dbReference type="EC" id="3.1.3.16"/>
    </reaction>
</comment>
<dbReference type="EMBL" id="MBFR01000180">
    <property type="protein sequence ID" value="PVU91922.1"/>
    <property type="molecule type" value="Genomic_DNA"/>
</dbReference>
<evidence type="ECO:0000313" key="16">
    <source>
        <dbReference type="EMBL" id="PVU91922.1"/>
    </source>
</evidence>
<protein>
    <recommendedName>
        <fullName evidence="13">Serine/threonine-protein phosphatase</fullName>
        <ecNumber evidence="13">3.1.3.16</ecNumber>
    </recommendedName>
</protein>
<proteinExistence type="inferred from homology"/>
<comment type="cofactor">
    <cofactor evidence="1">
        <name>Zn(2+)</name>
        <dbReference type="ChEBI" id="CHEBI:29105"/>
    </cofactor>
</comment>
<comment type="similarity">
    <text evidence="3">Belongs to the PPP phosphatase family. PP-2B subfamily.</text>
</comment>
<dbReference type="InterPro" id="IPR006186">
    <property type="entry name" value="Ser/Thr-sp_prot-phosphatase"/>
</dbReference>
<dbReference type="GO" id="GO:0005516">
    <property type="term" value="F:calmodulin binding"/>
    <property type="evidence" value="ECO:0007669"/>
    <property type="project" value="UniProtKB-KW"/>
</dbReference>
<dbReference type="Proteomes" id="UP000245383">
    <property type="component" value="Unassembled WGS sequence"/>
</dbReference>
<dbReference type="InterPro" id="IPR041751">
    <property type="entry name" value="MPP_PP2B"/>
</dbReference>
<dbReference type="AlphaFoldDB" id="A0A2T9YHU2"/>
<dbReference type="PANTHER" id="PTHR45673">
    <property type="entry name" value="SERINE/THREONINE-PROTEIN PHOSPHATASE 2B CATALYTIC SUBUNIT 1-RELATED"/>
    <property type="match status" value="1"/>
</dbReference>
<evidence type="ECO:0000256" key="1">
    <source>
        <dbReference type="ARBA" id="ARBA00001947"/>
    </source>
</evidence>
<evidence type="ECO:0000256" key="11">
    <source>
        <dbReference type="ARBA" id="ARBA00047761"/>
    </source>
</evidence>
<evidence type="ECO:0000256" key="12">
    <source>
        <dbReference type="ARBA" id="ARBA00048336"/>
    </source>
</evidence>
<sequence length="597" mass="67590">MNSLEPSKSPIPTIKKSLILLEDGTEVSTKERVVKSVILPITTKPSDIELYDEKSLPKLPFLKDFFFREGRLTEKQAADIINGAMAIFREEPNLLSVGAPITVCGDVHGQFYDLLKLFDIGGDPADINYLFMGDYVDRGYFSIEILLYMFAHKLRYPTTFFMLRGNHECRHLTDYFTFRQECTYKYSEAIYNLCVDSFQTMPIACVVNNQFLCVHGGLSPELHTLDDFKQIDRFREPPTHGLLCDLLWSDPVEDFGHEKKKSPFLNNNARGCSFFYTYNAVSSFLEKNNLLSLIRAHEAQDAGYRMYRKSKKTGFPAVITLFSAPDYLDVYKNKGAVLKYADNVMNIRQFNSSPHPYWLPNFMDVFSWSLPFVGEKITDMLLAILNICTADELDNSDSDIEIPEEHLELDSTTVFSNDSGMIFGVNRPCLESYEIGQIPIDSNEASNEIVVQVSGATNGSEQSSNAAQELEQRAAKRQLSQGVADPKGSPRSQADEDRQIMHEALKSKILAIGKMARLFHVLREERETIDELKGLLGVEKLPVGQLAAGAVGLRKAVRNFDDAKSIDRENEMFPPTRRRKSLEEQMETIIFKANLDA</sequence>